<keyword evidence="4" id="KW-0378">Hydrolase</keyword>
<evidence type="ECO:0000313" key="4">
    <source>
        <dbReference type="EMBL" id="MBH5323104.1"/>
    </source>
</evidence>
<evidence type="ECO:0000313" key="5">
    <source>
        <dbReference type="Proteomes" id="UP000602442"/>
    </source>
</evidence>
<keyword evidence="5" id="KW-1185">Reference proteome</keyword>
<dbReference type="SUPFAM" id="SSF56601">
    <property type="entry name" value="beta-lactamase/transpeptidase-like"/>
    <property type="match status" value="1"/>
</dbReference>
<dbReference type="Gene3D" id="2.40.128.600">
    <property type="match status" value="1"/>
</dbReference>
<evidence type="ECO:0000259" key="3">
    <source>
        <dbReference type="Pfam" id="PF11954"/>
    </source>
</evidence>
<name>A0ABS0N5M0_9SPHN</name>
<dbReference type="GO" id="GO:0016787">
    <property type="term" value="F:hydrolase activity"/>
    <property type="evidence" value="ECO:0007669"/>
    <property type="project" value="UniProtKB-KW"/>
</dbReference>
<dbReference type="Gene3D" id="3.40.710.10">
    <property type="entry name" value="DD-peptidase/beta-lactamase superfamily"/>
    <property type="match status" value="1"/>
</dbReference>
<proteinExistence type="predicted"/>
<comment type="caution">
    <text evidence="4">The sequence shown here is derived from an EMBL/GenBank/DDBJ whole genome shotgun (WGS) entry which is preliminary data.</text>
</comment>
<feature type="domain" description="Peptidase S12 Pab87-related C-terminal" evidence="3">
    <location>
        <begin position="428"/>
        <end position="533"/>
    </location>
</feature>
<dbReference type="InterPro" id="IPR021860">
    <property type="entry name" value="Peptidase_S12_Pab87-rel_C"/>
</dbReference>
<dbReference type="EMBL" id="JAEANY010000003">
    <property type="protein sequence ID" value="MBH5323104.1"/>
    <property type="molecule type" value="Genomic_DNA"/>
</dbReference>
<dbReference type="InterPro" id="IPR001466">
    <property type="entry name" value="Beta-lactam-related"/>
</dbReference>
<dbReference type="InterPro" id="IPR050491">
    <property type="entry name" value="AmpC-like"/>
</dbReference>
<protein>
    <submittedName>
        <fullName evidence="4">Serine hydrolase</fullName>
    </submittedName>
</protein>
<accession>A0ABS0N5M0</accession>
<keyword evidence="1" id="KW-0732">Signal</keyword>
<dbReference type="Pfam" id="PF00144">
    <property type="entry name" value="Beta-lactamase"/>
    <property type="match status" value="1"/>
</dbReference>
<evidence type="ECO:0000259" key="2">
    <source>
        <dbReference type="Pfam" id="PF00144"/>
    </source>
</evidence>
<sequence>MIKTAVISLTVLVTLTGCAHTPESPIVDTPVEMAVAADEVSSAPHFDHAMRRTMEAYDSTGMVAAVQVDGQLVYLDAAGLAEEGTNRPVTQDMLFPIASISKAFTTTALAILVDRGEVEWDAPIRTYIPEFAMWDPWVSENFTVRDALTHRSGLPLGAGDLLIWPDGNAEPDDVIAALQHLRPSSGFRSEYAYDNLLYIVAGEIVARVSGQSWTEFVTQEILLPVGMDQCAADKPLISAGAPVVSGHERAAGAEDGVPTDPRIDFSTTWAAAGGLWCPAGEMMEWGQFWLDGGVTADGVRLISEGQARELWQGVTPQSPRGGLRAAGSTNLAMYALGWSIHDFEGTLAVGHGGGAPGVVSNFLILPEYDAVIFSATNDYRGAASAFNYHVASALVGAPENDFIADWGAAFAAAEARGVEQISDTLVAPETAQPHALSLADYVGTYRDPWYGDVVISQTEDGSLYIDMGRSEVLDGALTHYDGNRFAAFWPDSSLKADAFVDFTVEDGEVTLVTMQAISSLTDFSYDFHDLRLEPVAGRE</sequence>
<dbReference type="PROSITE" id="PS51257">
    <property type="entry name" value="PROKAR_LIPOPROTEIN"/>
    <property type="match status" value="1"/>
</dbReference>
<dbReference type="InterPro" id="IPR012338">
    <property type="entry name" value="Beta-lactam/transpept-like"/>
</dbReference>
<dbReference type="RefSeq" id="WP_197921809.1">
    <property type="nucleotide sequence ID" value="NZ_CAWPTA010000008.1"/>
</dbReference>
<dbReference type="Pfam" id="PF11954">
    <property type="entry name" value="DUF3471"/>
    <property type="match status" value="1"/>
</dbReference>
<organism evidence="4 5">
    <name type="scientific">Aurantiacibacter sediminis</name>
    <dbReference type="NCBI Taxonomy" id="2793064"/>
    <lineage>
        <taxon>Bacteria</taxon>
        <taxon>Pseudomonadati</taxon>
        <taxon>Pseudomonadota</taxon>
        <taxon>Alphaproteobacteria</taxon>
        <taxon>Sphingomonadales</taxon>
        <taxon>Erythrobacteraceae</taxon>
        <taxon>Aurantiacibacter</taxon>
    </lineage>
</organism>
<feature type="chain" id="PRO_5045443033" evidence="1">
    <location>
        <begin position="20"/>
        <end position="539"/>
    </location>
</feature>
<evidence type="ECO:0000256" key="1">
    <source>
        <dbReference type="SAM" id="SignalP"/>
    </source>
</evidence>
<feature type="signal peptide" evidence="1">
    <location>
        <begin position="1"/>
        <end position="19"/>
    </location>
</feature>
<reference evidence="4 5" key="1">
    <citation type="submission" date="2020-11" db="EMBL/GenBank/DDBJ databases">
        <title>Erythrobacter sediminis sp. nov., a marine bacterium from a tidal flat of Garorim Bay.</title>
        <authorList>
            <person name="Kim D."/>
            <person name="Yoo Y."/>
            <person name="Kim J.-J."/>
        </authorList>
    </citation>
    <scope>NUCLEOTIDE SEQUENCE [LARGE SCALE GENOMIC DNA]</scope>
    <source>
        <strain evidence="4 5">JGD-13</strain>
    </source>
</reference>
<feature type="domain" description="Beta-lactamase-related" evidence="2">
    <location>
        <begin position="46"/>
        <end position="383"/>
    </location>
</feature>
<dbReference type="PANTHER" id="PTHR46825:SF15">
    <property type="entry name" value="BETA-LACTAMASE-RELATED DOMAIN-CONTAINING PROTEIN"/>
    <property type="match status" value="1"/>
</dbReference>
<dbReference type="Proteomes" id="UP000602442">
    <property type="component" value="Unassembled WGS sequence"/>
</dbReference>
<gene>
    <name evidence="4" type="ORF">I5L03_10960</name>
</gene>
<dbReference type="PANTHER" id="PTHR46825">
    <property type="entry name" value="D-ALANYL-D-ALANINE-CARBOXYPEPTIDASE/ENDOPEPTIDASE AMPH"/>
    <property type="match status" value="1"/>
</dbReference>